<accession>A0ABP0M168</accession>
<name>A0ABP0M168_9DINO</name>
<dbReference type="EMBL" id="CAXAMM010018890">
    <property type="protein sequence ID" value="CAK9044479.1"/>
    <property type="molecule type" value="Genomic_DNA"/>
</dbReference>
<evidence type="ECO:0000313" key="2">
    <source>
        <dbReference type="Proteomes" id="UP001642464"/>
    </source>
</evidence>
<gene>
    <name evidence="1" type="ORF">SCF082_LOCUS25267</name>
</gene>
<organism evidence="1 2">
    <name type="scientific">Durusdinium trenchii</name>
    <dbReference type="NCBI Taxonomy" id="1381693"/>
    <lineage>
        <taxon>Eukaryota</taxon>
        <taxon>Sar</taxon>
        <taxon>Alveolata</taxon>
        <taxon>Dinophyceae</taxon>
        <taxon>Suessiales</taxon>
        <taxon>Symbiodiniaceae</taxon>
        <taxon>Durusdinium</taxon>
    </lineage>
</organism>
<protein>
    <submittedName>
        <fullName evidence="1">Uncharacterized protein</fullName>
    </submittedName>
</protein>
<proteinExistence type="predicted"/>
<sequence>MALAPKITPFTFEDVEKLFAGFLAVYGIAEMSNRSQFQHENIRELLKKLAVVWADSPTQLQMCLETMQILTMLANMSFKVQMDGEGVLGSGVLKTSAWVEATDIIPLPRPTTPAPLRTKLTSMLRIPDMKAIVLNELEMALNDLQTLLNHAEVVPQIFYRFQAVSAMLDDVNTVARTM</sequence>
<comment type="caution">
    <text evidence="1">The sequence shown here is derived from an EMBL/GenBank/DDBJ whole genome shotgun (WGS) entry which is preliminary data.</text>
</comment>
<evidence type="ECO:0000313" key="1">
    <source>
        <dbReference type="EMBL" id="CAK9044479.1"/>
    </source>
</evidence>
<keyword evidence="2" id="KW-1185">Reference proteome</keyword>
<dbReference type="Proteomes" id="UP001642464">
    <property type="component" value="Unassembled WGS sequence"/>
</dbReference>
<reference evidence="1 2" key="1">
    <citation type="submission" date="2024-02" db="EMBL/GenBank/DDBJ databases">
        <authorList>
            <person name="Chen Y."/>
            <person name="Shah S."/>
            <person name="Dougan E. K."/>
            <person name="Thang M."/>
            <person name="Chan C."/>
        </authorList>
    </citation>
    <scope>NUCLEOTIDE SEQUENCE [LARGE SCALE GENOMIC DNA]</scope>
</reference>